<sequence length="277" mass="30607">MDSMRSLNTSLPTPYSGRPVPPEHLLQAFRSAALSVTNLYKSAVQDQNNNRAAGYQDALDDILRFLDSENLGLQDGEGWRVRQWVTERYDGSANQPQPESEDERSESEPARTAATDNIVSSPEPQPVEQQEQQPQEQDAIMQRNEDTFEVNATAQPTIHPPEPSSFTFQYPSESAARLQVERERRESFSAPPQSSPVSDSDGPGNAPARPLTSSRGMRATQRGTSHRQNSNNRQSARGLGIASGSKRKNPFPDINFFDIGFGPRDGSDSGSKRGRYA</sequence>
<dbReference type="AlphaFoldDB" id="A0A0N0NPJ1"/>
<feature type="compositionally biased region" description="Polar residues" evidence="1">
    <location>
        <begin position="211"/>
        <end position="235"/>
    </location>
</feature>
<evidence type="ECO:0000313" key="3">
    <source>
        <dbReference type="Proteomes" id="UP000038010"/>
    </source>
</evidence>
<feature type="region of interest" description="Disordered" evidence="1">
    <location>
        <begin position="1"/>
        <end position="22"/>
    </location>
</feature>
<evidence type="ECO:0000256" key="1">
    <source>
        <dbReference type="SAM" id="MobiDB-lite"/>
    </source>
</evidence>
<dbReference type="GeneID" id="28733607"/>
<proteinExistence type="predicted"/>
<dbReference type="PANTHER" id="PTHR38645:SF1">
    <property type="entry name" value="YALI0F12243P"/>
    <property type="match status" value="1"/>
</dbReference>
<accession>A0A0N0NPJ1</accession>
<feature type="region of interest" description="Disordered" evidence="1">
    <location>
        <begin position="90"/>
        <end position="277"/>
    </location>
</feature>
<dbReference type="OrthoDB" id="21418at2759"/>
<dbReference type="EMBL" id="LFJN01000006">
    <property type="protein sequence ID" value="KPI42811.1"/>
    <property type="molecule type" value="Genomic_DNA"/>
</dbReference>
<evidence type="ECO:0000313" key="2">
    <source>
        <dbReference type="EMBL" id="KPI42811.1"/>
    </source>
</evidence>
<dbReference type="VEuPathDB" id="FungiDB:AB675_1809"/>
<organism evidence="2 3">
    <name type="scientific">Cyphellophora attinorum</name>
    <dbReference type="NCBI Taxonomy" id="1664694"/>
    <lineage>
        <taxon>Eukaryota</taxon>
        <taxon>Fungi</taxon>
        <taxon>Dikarya</taxon>
        <taxon>Ascomycota</taxon>
        <taxon>Pezizomycotina</taxon>
        <taxon>Eurotiomycetes</taxon>
        <taxon>Chaetothyriomycetidae</taxon>
        <taxon>Chaetothyriales</taxon>
        <taxon>Cyphellophoraceae</taxon>
        <taxon>Cyphellophora</taxon>
    </lineage>
</organism>
<dbReference type="Proteomes" id="UP000038010">
    <property type="component" value="Unassembled WGS sequence"/>
</dbReference>
<name>A0A0N0NPJ1_9EURO</name>
<gene>
    <name evidence="2" type="ORF">AB675_1809</name>
</gene>
<feature type="compositionally biased region" description="Low complexity" evidence="1">
    <location>
        <begin position="126"/>
        <end position="137"/>
    </location>
</feature>
<keyword evidence="3" id="KW-1185">Reference proteome</keyword>
<protein>
    <submittedName>
        <fullName evidence="2">Uncharacterized protein</fullName>
    </submittedName>
</protein>
<reference evidence="2 3" key="1">
    <citation type="submission" date="2015-06" db="EMBL/GenBank/DDBJ databases">
        <title>Draft genome of the ant-associated black yeast Phialophora attae CBS 131958.</title>
        <authorList>
            <person name="Moreno L.F."/>
            <person name="Stielow B.J."/>
            <person name="de Hoog S."/>
            <person name="Vicente V.A."/>
            <person name="Weiss V.A."/>
            <person name="de Vries M."/>
            <person name="Cruz L.M."/>
            <person name="Souza E.M."/>
        </authorList>
    </citation>
    <scope>NUCLEOTIDE SEQUENCE [LARGE SCALE GENOMIC DNA]</scope>
    <source>
        <strain evidence="2 3">CBS 131958</strain>
    </source>
</reference>
<feature type="compositionally biased region" description="Polar residues" evidence="1">
    <location>
        <begin position="1"/>
        <end position="13"/>
    </location>
</feature>
<dbReference type="RefSeq" id="XP_018002774.1">
    <property type="nucleotide sequence ID" value="XM_018141728.1"/>
</dbReference>
<dbReference type="PANTHER" id="PTHR38645">
    <property type="entry name" value="CHROMOSOME 9, WHOLE GENOME SHOTGUN SEQUENCE"/>
    <property type="match status" value="1"/>
</dbReference>
<comment type="caution">
    <text evidence="2">The sequence shown here is derived from an EMBL/GenBank/DDBJ whole genome shotgun (WGS) entry which is preliminary data.</text>
</comment>